<evidence type="ECO:0000256" key="3">
    <source>
        <dbReference type="ARBA" id="ARBA00022946"/>
    </source>
</evidence>
<dbReference type="InParanoid" id="A0A1E5RHY0"/>
<dbReference type="GO" id="GO:0005758">
    <property type="term" value="C:mitochondrial intermembrane space"/>
    <property type="evidence" value="ECO:0007669"/>
    <property type="project" value="TreeGrafter"/>
</dbReference>
<keyword evidence="3" id="KW-0809">Transit peptide</keyword>
<dbReference type="EMBL" id="LPNM01000006">
    <property type="protein sequence ID" value="OEJ86500.1"/>
    <property type="molecule type" value="Genomic_DNA"/>
</dbReference>
<sequence length="110" mass="12974">MNKVKPLIPPLQLYKKILREHKYLPQIQRELGDQYVKNEFKLHKETDNPLHIVGFLTSWQDYLHTITQGKWVEGSLSKDVLGKMSNEQIGQLYELMKETQHKNIIKGNEC</sequence>
<organism evidence="7 8">
    <name type="scientific">Hanseniaspora osmophila</name>
    <dbReference type="NCBI Taxonomy" id="56408"/>
    <lineage>
        <taxon>Eukaryota</taxon>
        <taxon>Fungi</taxon>
        <taxon>Dikarya</taxon>
        <taxon>Ascomycota</taxon>
        <taxon>Saccharomycotina</taxon>
        <taxon>Saccharomycetes</taxon>
        <taxon>Saccharomycodales</taxon>
        <taxon>Saccharomycodaceae</taxon>
        <taxon>Hanseniaspora</taxon>
    </lineage>
</organism>
<dbReference type="Pfam" id="PF13233">
    <property type="entry name" value="Complex1_LYR_2"/>
    <property type="match status" value="1"/>
</dbReference>
<comment type="subunit">
    <text evidence="6">Interacts with the iron-sulfur protein subunit within the SDH catalytic dimer.</text>
</comment>
<evidence type="ECO:0000256" key="1">
    <source>
        <dbReference type="ARBA" id="ARBA00004305"/>
    </source>
</evidence>
<proteinExistence type="inferred from homology"/>
<evidence type="ECO:0000256" key="4">
    <source>
        <dbReference type="ARBA" id="ARBA00023128"/>
    </source>
</evidence>
<dbReference type="FunCoup" id="A0A1E5RHY0">
    <property type="interactions" value="265"/>
</dbReference>
<evidence type="ECO:0000256" key="6">
    <source>
        <dbReference type="RuleBase" id="RU368039"/>
    </source>
</evidence>
<dbReference type="GO" id="GO:0034553">
    <property type="term" value="P:mitochondrial respiratory chain complex II assembly"/>
    <property type="evidence" value="ECO:0007669"/>
    <property type="project" value="UniProtKB-UniRule"/>
</dbReference>
<comment type="caution">
    <text evidence="7">The sequence shown here is derived from an EMBL/GenBank/DDBJ whole genome shotgun (WGS) entry which is preliminary data.</text>
</comment>
<comment type="subcellular location">
    <subcellularLocation>
        <location evidence="1 6">Mitochondrion matrix</location>
    </subcellularLocation>
</comment>
<comment type="similarity">
    <text evidence="2 6">Belongs to the complex I LYR family. SDHAF3 subfamily.</text>
</comment>
<dbReference type="GO" id="GO:0005759">
    <property type="term" value="C:mitochondrial matrix"/>
    <property type="evidence" value="ECO:0007669"/>
    <property type="project" value="UniProtKB-SubCell"/>
</dbReference>
<gene>
    <name evidence="7" type="ORF">AWRI3579_g1622</name>
</gene>
<dbReference type="PANTHER" id="PTHR13137">
    <property type="entry name" value="DC11 ACN9 HOMOLOG"/>
    <property type="match status" value="1"/>
</dbReference>
<evidence type="ECO:0000256" key="2">
    <source>
        <dbReference type="ARBA" id="ARBA00006020"/>
    </source>
</evidence>
<keyword evidence="4 6" id="KW-0496">Mitochondrion</keyword>
<evidence type="ECO:0000256" key="5">
    <source>
        <dbReference type="ARBA" id="ARBA00023186"/>
    </source>
</evidence>
<evidence type="ECO:0000313" key="8">
    <source>
        <dbReference type="Proteomes" id="UP000095728"/>
    </source>
</evidence>
<dbReference type="OrthoDB" id="278329at2759"/>
<protein>
    <recommendedName>
        <fullName evidence="6">Succinate dehydrogenase assembly factor 3</fullName>
        <shortName evidence="6">SDH assembly factor 3</shortName>
        <shortName evidence="6">SDHAF3</shortName>
    </recommendedName>
</protein>
<comment type="function">
    <text evidence="6">Plays an essential role in the assembly of succinate dehydrogenase (SDH), an enzyme complex (also referred to as respiratory complex II) that is a component of both the tricarboxylic acid (TCA) cycle and the mitochondrial electron transport chain, and which couples the oxidation of succinate to fumarate with the reduction of ubiquinone (coenzyme Q) to ubiquinol. Promotes maturation of the iron-sulfur protein subunit of the SDH catalytic dimer, protecting it from the deleterious effects of oxidants. May act together with SDHAF1.</text>
</comment>
<dbReference type="STRING" id="56408.A0A1E5RHY0"/>
<reference evidence="8" key="1">
    <citation type="journal article" date="2016" name="Genome Announc.">
        <title>Genome sequences of three species of Hanseniaspora isolated from spontaneous wine fermentations.</title>
        <authorList>
            <person name="Sternes P.R."/>
            <person name="Lee D."/>
            <person name="Kutyna D.R."/>
            <person name="Borneman A.R."/>
        </authorList>
    </citation>
    <scope>NUCLEOTIDE SEQUENCE [LARGE SCALE GENOMIC DNA]</scope>
    <source>
        <strain evidence="8">AWRI3579</strain>
    </source>
</reference>
<dbReference type="PANTHER" id="PTHR13137:SF6">
    <property type="entry name" value="SUCCINATE DEHYDROGENASE ASSEMBLY FACTOR 3, MITOCHONDRIAL"/>
    <property type="match status" value="1"/>
</dbReference>
<evidence type="ECO:0000313" key="7">
    <source>
        <dbReference type="EMBL" id="OEJ86500.1"/>
    </source>
</evidence>
<dbReference type="InterPro" id="IPR008381">
    <property type="entry name" value="SDHAF3/Sdh7"/>
</dbReference>
<dbReference type="AlphaFoldDB" id="A0A1E5RHY0"/>
<keyword evidence="8" id="KW-1185">Reference proteome</keyword>
<name>A0A1E5RHY0_9ASCO</name>
<accession>A0A1E5RHY0</accession>
<dbReference type="CDD" id="cd20270">
    <property type="entry name" value="Complex1_LYR_SDHAF3_LYRM10"/>
    <property type="match status" value="1"/>
</dbReference>
<dbReference type="Proteomes" id="UP000095728">
    <property type="component" value="Unassembled WGS sequence"/>
</dbReference>
<keyword evidence="5 6" id="KW-0143">Chaperone</keyword>
<dbReference type="GO" id="GO:0006105">
    <property type="term" value="P:succinate metabolic process"/>
    <property type="evidence" value="ECO:0007669"/>
    <property type="project" value="TreeGrafter"/>
</dbReference>